<accession>A0A7C3WMP2</accession>
<dbReference type="EMBL" id="DTHB01000043">
    <property type="protein sequence ID" value="HGB14792.1"/>
    <property type="molecule type" value="Genomic_DNA"/>
</dbReference>
<dbReference type="InterPro" id="IPR036918">
    <property type="entry name" value="Pyrv_Knase_C_sf"/>
</dbReference>
<gene>
    <name evidence="1" type="ORF">ENV62_06110</name>
</gene>
<dbReference type="SUPFAM" id="SSF52935">
    <property type="entry name" value="PK C-terminal domain-like"/>
    <property type="match status" value="1"/>
</dbReference>
<organism evidence="1">
    <name type="scientific">Desulfobacca acetoxidans</name>
    <dbReference type="NCBI Taxonomy" id="60893"/>
    <lineage>
        <taxon>Bacteria</taxon>
        <taxon>Pseudomonadati</taxon>
        <taxon>Thermodesulfobacteriota</taxon>
        <taxon>Desulfobaccia</taxon>
        <taxon>Desulfobaccales</taxon>
        <taxon>Desulfobaccaceae</taxon>
        <taxon>Desulfobacca</taxon>
    </lineage>
</organism>
<dbReference type="Gene3D" id="3.40.1380.20">
    <property type="entry name" value="Pyruvate kinase, C-terminal domain"/>
    <property type="match status" value="1"/>
</dbReference>
<sequence length="189" mass="20266">MIRRETWYFDKAGPENTQACLELLEKAVAEGFHHIVAASTTGESGAQAARRLAGKGVNYVVVGHSVGFKGPNIDEFLPEYQEEIIRLGGKVLKATILTHSLETSIAEQLKGSAPTLLIANTLRRLGQGLKVCCEIVMEAVDAGLIPEEAEVVAAAGTARGWDTVAVIKSAASKRFLNLSVLEIWAKPRG</sequence>
<proteinExistence type="predicted"/>
<dbReference type="AlphaFoldDB" id="A0A7C3WMP2"/>
<name>A0A7C3WMP2_9BACT</name>
<comment type="caution">
    <text evidence="1">The sequence shown here is derived from an EMBL/GenBank/DDBJ whole genome shotgun (WGS) entry which is preliminary data.</text>
</comment>
<protein>
    <submittedName>
        <fullName evidence="1">Uncharacterized protein</fullName>
    </submittedName>
</protein>
<evidence type="ECO:0000313" key="1">
    <source>
        <dbReference type="EMBL" id="HGB14792.1"/>
    </source>
</evidence>
<reference evidence="1" key="1">
    <citation type="journal article" date="2020" name="mSystems">
        <title>Genome- and Community-Level Interaction Insights into Carbon Utilization and Element Cycling Functions of Hydrothermarchaeota in Hydrothermal Sediment.</title>
        <authorList>
            <person name="Zhou Z."/>
            <person name="Liu Y."/>
            <person name="Xu W."/>
            <person name="Pan J."/>
            <person name="Luo Z.H."/>
            <person name="Li M."/>
        </authorList>
    </citation>
    <scope>NUCLEOTIDE SEQUENCE [LARGE SCALE GENOMIC DNA]</scope>
    <source>
        <strain evidence="1">SpSt-776</strain>
    </source>
</reference>